<evidence type="ECO:0000313" key="3">
    <source>
        <dbReference type="EMBL" id="CKS62883.1"/>
    </source>
</evidence>
<name>A0A655A0T4_MYCTX</name>
<evidence type="ECO:0000313" key="6">
    <source>
        <dbReference type="Proteomes" id="UP000048948"/>
    </source>
</evidence>
<feature type="region of interest" description="Disordered" evidence="1">
    <location>
        <begin position="1"/>
        <end position="20"/>
    </location>
</feature>
<dbReference type="Proteomes" id="UP000048948">
    <property type="component" value="Unassembled WGS sequence"/>
</dbReference>
<evidence type="ECO:0000313" key="7">
    <source>
        <dbReference type="Proteomes" id="UP000049023"/>
    </source>
</evidence>
<gene>
    <name evidence="4" type="ORF">ERS007720_04945</name>
    <name evidence="3" type="ORF">ERS027646_02197</name>
    <name evidence="2" type="ORF">ERS027661_01725</name>
</gene>
<reference evidence="5 6" key="1">
    <citation type="submission" date="2015-03" db="EMBL/GenBank/DDBJ databases">
        <authorList>
            <consortium name="Pathogen Informatics"/>
        </authorList>
    </citation>
    <scope>NUCLEOTIDE SEQUENCE [LARGE SCALE GENOMIC DNA]</scope>
    <source>
        <strain evidence="3 6">Bir 172</strain>
        <strain evidence="2 7">Bir 187</strain>
        <strain evidence="4 5">M09401471</strain>
    </source>
</reference>
<dbReference type="EMBL" id="CNGE01000383">
    <property type="protein sequence ID" value="CKS62883.1"/>
    <property type="molecule type" value="Genomic_DNA"/>
</dbReference>
<protein>
    <submittedName>
        <fullName evidence="2">Uncharacterized protein</fullName>
    </submittedName>
</protein>
<dbReference type="EMBL" id="CSAJ01001298">
    <property type="protein sequence ID" value="COX84368.1"/>
    <property type="molecule type" value="Genomic_DNA"/>
</dbReference>
<dbReference type="Proteomes" id="UP000049023">
    <property type="component" value="Unassembled WGS sequence"/>
</dbReference>
<proteinExistence type="predicted"/>
<sequence length="54" mass="5718">MATTAKYSPQRFSSHKPTPSTACSTAYAASMPVIRANVDGLAANAFSRAWITVI</sequence>
<evidence type="ECO:0000313" key="4">
    <source>
        <dbReference type="EMBL" id="COX84368.1"/>
    </source>
</evidence>
<accession>A0A655A0T4</accession>
<evidence type="ECO:0000256" key="1">
    <source>
        <dbReference type="SAM" id="MobiDB-lite"/>
    </source>
</evidence>
<dbReference type="Proteomes" id="UP000044938">
    <property type="component" value="Unassembled WGS sequence"/>
</dbReference>
<dbReference type="AlphaFoldDB" id="A0A655A0T4"/>
<evidence type="ECO:0000313" key="5">
    <source>
        <dbReference type="Proteomes" id="UP000044938"/>
    </source>
</evidence>
<evidence type="ECO:0000313" key="2">
    <source>
        <dbReference type="EMBL" id="CKR60120.1"/>
    </source>
</evidence>
<dbReference type="EMBL" id="CNFU01000313">
    <property type="protein sequence ID" value="CKR60120.1"/>
    <property type="molecule type" value="Genomic_DNA"/>
</dbReference>
<organism evidence="2 7">
    <name type="scientific">Mycobacterium tuberculosis</name>
    <dbReference type="NCBI Taxonomy" id="1773"/>
    <lineage>
        <taxon>Bacteria</taxon>
        <taxon>Bacillati</taxon>
        <taxon>Actinomycetota</taxon>
        <taxon>Actinomycetes</taxon>
        <taxon>Mycobacteriales</taxon>
        <taxon>Mycobacteriaceae</taxon>
        <taxon>Mycobacterium</taxon>
        <taxon>Mycobacterium tuberculosis complex</taxon>
    </lineage>
</organism>